<keyword evidence="3" id="KW-1185">Reference proteome</keyword>
<protein>
    <submittedName>
        <fullName evidence="2">Uncharacterized protein</fullName>
    </submittedName>
</protein>
<accession>A0A834M6R3</accession>
<feature type="compositionally biased region" description="Basic and acidic residues" evidence="1">
    <location>
        <begin position="37"/>
        <end position="47"/>
    </location>
</feature>
<proteinExistence type="predicted"/>
<feature type="compositionally biased region" description="Basic and acidic residues" evidence="1">
    <location>
        <begin position="56"/>
        <end position="67"/>
    </location>
</feature>
<sequence>MNLFRVYLRSIDAQDAKRKKTDITMSNRDLLSYTAAEAKHEQNDGVGRKKIGLAPKTDDREGKKTEKISYVVVGRERTSERERKKKKQRHQQQQQKATAGLYLGKIIGQNAVRFPRIP</sequence>
<dbReference type="AlphaFoldDB" id="A0A834M6R3"/>
<evidence type="ECO:0000313" key="3">
    <source>
        <dbReference type="Proteomes" id="UP000625711"/>
    </source>
</evidence>
<dbReference type="EMBL" id="JAACXV010014474">
    <property type="protein sequence ID" value="KAF7267044.1"/>
    <property type="molecule type" value="Genomic_DNA"/>
</dbReference>
<evidence type="ECO:0000313" key="2">
    <source>
        <dbReference type="EMBL" id="KAF7267044.1"/>
    </source>
</evidence>
<reference evidence="2" key="1">
    <citation type="submission" date="2020-08" db="EMBL/GenBank/DDBJ databases">
        <title>Genome sequencing and assembly of the red palm weevil Rhynchophorus ferrugineus.</title>
        <authorList>
            <person name="Dias G.B."/>
            <person name="Bergman C.M."/>
            <person name="Manee M."/>
        </authorList>
    </citation>
    <scope>NUCLEOTIDE SEQUENCE</scope>
    <source>
        <strain evidence="2">AA-2017</strain>
        <tissue evidence="2">Whole larva</tissue>
    </source>
</reference>
<comment type="caution">
    <text evidence="2">The sequence shown here is derived from an EMBL/GenBank/DDBJ whole genome shotgun (WGS) entry which is preliminary data.</text>
</comment>
<organism evidence="2 3">
    <name type="scientific">Rhynchophorus ferrugineus</name>
    <name type="common">Red palm weevil</name>
    <name type="synonym">Curculio ferrugineus</name>
    <dbReference type="NCBI Taxonomy" id="354439"/>
    <lineage>
        <taxon>Eukaryota</taxon>
        <taxon>Metazoa</taxon>
        <taxon>Ecdysozoa</taxon>
        <taxon>Arthropoda</taxon>
        <taxon>Hexapoda</taxon>
        <taxon>Insecta</taxon>
        <taxon>Pterygota</taxon>
        <taxon>Neoptera</taxon>
        <taxon>Endopterygota</taxon>
        <taxon>Coleoptera</taxon>
        <taxon>Polyphaga</taxon>
        <taxon>Cucujiformia</taxon>
        <taxon>Curculionidae</taxon>
        <taxon>Dryophthorinae</taxon>
        <taxon>Rhynchophorus</taxon>
    </lineage>
</organism>
<gene>
    <name evidence="2" type="ORF">GWI33_019702</name>
</gene>
<feature type="region of interest" description="Disordered" evidence="1">
    <location>
        <begin position="36"/>
        <end position="100"/>
    </location>
</feature>
<evidence type="ECO:0000256" key="1">
    <source>
        <dbReference type="SAM" id="MobiDB-lite"/>
    </source>
</evidence>
<dbReference type="Proteomes" id="UP000625711">
    <property type="component" value="Unassembled WGS sequence"/>
</dbReference>
<name>A0A834M6R3_RHYFE</name>